<evidence type="ECO:0000313" key="1">
    <source>
        <dbReference type="EMBL" id="BBI31964.1"/>
    </source>
</evidence>
<name>A0A3T1D1K1_9BACL</name>
<gene>
    <name evidence="1" type="ORF">KCTCHS21_13630</name>
</gene>
<dbReference type="Proteomes" id="UP000289856">
    <property type="component" value="Chromosome"/>
</dbReference>
<dbReference type="AlphaFoldDB" id="A0A3T1D1K1"/>
<dbReference type="EMBL" id="AP019400">
    <property type="protein sequence ID" value="BBI31964.1"/>
    <property type="molecule type" value="Genomic_DNA"/>
</dbReference>
<organism evidence="1 2">
    <name type="scientific">Cohnella abietis</name>
    <dbReference type="NCBI Taxonomy" id="2507935"/>
    <lineage>
        <taxon>Bacteria</taxon>
        <taxon>Bacillati</taxon>
        <taxon>Bacillota</taxon>
        <taxon>Bacilli</taxon>
        <taxon>Bacillales</taxon>
        <taxon>Paenibacillaceae</taxon>
        <taxon>Cohnella</taxon>
    </lineage>
</organism>
<dbReference type="InterPro" id="IPR049174">
    <property type="entry name" value="Beta-AFase-like"/>
</dbReference>
<dbReference type="KEGG" id="cohn:KCTCHS21_13630"/>
<evidence type="ECO:0000313" key="2">
    <source>
        <dbReference type="Proteomes" id="UP000289856"/>
    </source>
</evidence>
<protein>
    <submittedName>
        <fullName evidence="1">Uncharacterized protein</fullName>
    </submittedName>
</protein>
<reference evidence="1 2" key="1">
    <citation type="submission" date="2019-01" db="EMBL/GenBank/DDBJ databases">
        <title>Complete genome sequence of Cohnella hallensis HS21 isolated from Korean fir (Abies koreana) rhizospheric soil.</title>
        <authorList>
            <person name="Jiang L."/>
            <person name="Kang S.W."/>
            <person name="Kim S."/>
            <person name="Jung J."/>
            <person name="Kim C.Y."/>
            <person name="Kim D.H."/>
            <person name="Kim S.W."/>
            <person name="Lee J."/>
        </authorList>
    </citation>
    <scope>NUCLEOTIDE SEQUENCE [LARGE SCALE GENOMIC DNA]</scope>
    <source>
        <strain evidence="1 2">HS21</strain>
    </source>
</reference>
<keyword evidence="2" id="KW-1185">Reference proteome</keyword>
<proteinExistence type="predicted"/>
<dbReference type="OrthoDB" id="9757939at2"/>
<dbReference type="PANTHER" id="PTHR43465">
    <property type="entry name" value="DUF1680 DOMAIN PROTEIN (AFU_ORTHOLOGUE AFUA_1G08910)"/>
    <property type="match status" value="1"/>
</dbReference>
<accession>A0A3T1D1K1</accession>
<dbReference type="PANTHER" id="PTHR43465:SF2">
    <property type="entry name" value="DUF1680 DOMAIN PROTEIN (AFU_ORTHOLOGUE AFUA_1G08910)"/>
    <property type="match status" value="1"/>
</dbReference>
<sequence length="111" mass="12252">MSYTLATFFVEVRGNPQAKAQMYGGWTALTKGFIEFDALPFGLYGRDTYMQAHVPVKQQDTIEGHAVRAAYLYASVADIVKLTDDAEYAQALEQYSGPSQAAEFPLFLLSA</sequence>